<name>A0A840UQ63_9BACT</name>
<dbReference type="RefSeq" id="WP_240191713.1">
    <property type="nucleotide sequence ID" value="NZ_JACHEO010000007.1"/>
</dbReference>
<sequence length="257" mass="29377">MNEQMPAQTPKDLDQTELARYIINLLQRTMVHYAVWFTEVRHQIGMETALEVLQEATDKGFDVQMNRLAKTLGFEMKEGVPAPLLALSRDNLLALMDSVSANWLANDGVWFQAVEFTHGMNDAKRCNDSAWAQFSPFEAWTIKKFLNMPEHPGLDGLKKALGFRVYANLNIHSIVDDGPSSFTFQMNECRVQSVRKRKKLADYPCKSAGLVEYTYFARAIDDRIRTECLGCPPDSHPDDWFCAWRFFIPAEPSETAR</sequence>
<dbReference type="Proteomes" id="UP000539642">
    <property type="component" value="Unassembled WGS sequence"/>
</dbReference>
<proteinExistence type="predicted"/>
<evidence type="ECO:0000313" key="1">
    <source>
        <dbReference type="EMBL" id="MBB5347922.1"/>
    </source>
</evidence>
<dbReference type="EMBL" id="JACHEO010000007">
    <property type="protein sequence ID" value="MBB5347922.1"/>
    <property type="molecule type" value="Genomic_DNA"/>
</dbReference>
<reference evidence="1 2" key="1">
    <citation type="submission" date="2020-08" db="EMBL/GenBank/DDBJ databases">
        <title>Genomic Encyclopedia of Type Strains, Phase IV (KMG-IV): sequencing the most valuable type-strain genomes for metagenomic binning, comparative biology and taxonomic classification.</title>
        <authorList>
            <person name="Goeker M."/>
        </authorList>
    </citation>
    <scope>NUCLEOTIDE SEQUENCE [LARGE SCALE GENOMIC DNA]</scope>
    <source>
        <strain evidence="1 2">DSM 28570</strain>
    </source>
</reference>
<comment type="caution">
    <text evidence="1">The sequence shown here is derived from an EMBL/GenBank/DDBJ whole genome shotgun (WGS) entry which is preliminary data.</text>
</comment>
<dbReference type="AlphaFoldDB" id="A0A840UQ63"/>
<gene>
    <name evidence="1" type="ORF">HNQ81_001651</name>
</gene>
<keyword evidence="2" id="KW-1185">Reference proteome</keyword>
<protein>
    <recommendedName>
        <fullName evidence="3">Cytosolic protein</fullName>
    </recommendedName>
</protein>
<accession>A0A840UQ63</accession>
<evidence type="ECO:0000313" key="2">
    <source>
        <dbReference type="Proteomes" id="UP000539642"/>
    </source>
</evidence>
<dbReference type="Pfam" id="PF19620">
    <property type="entry name" value="DUF6125"/>
    <property type="match status" value="1"/>
</dbReference>
<evidence type="ECO:0008006" key="3">
    <source>
        <dbReference type="Google" id="ProtNLM"/>
    </source>
</evidence>
<organism evidence="1 2">
    <name type="scientific">Desulfoprunum benzoelyticum</name>
    <dbReference type="NCBI Taxonomy" id="1506996"/>
    <lineage>
        <taxon>Bacteria</taxon>
        <taxon>Pseudomonadati</taxon>
        <taxon>Thermodesulfobacteriota</taxon>
        <taxon>Desulfobulbia</taxon>
        <taxon>Desulfobulbales</taxon>
        <taxon>Desulfobulbaceae</taxon>
        <taxon>Desulfoprunum</taxon>
    </lineage>
</organism>